<gene>
    <name evidence="1" type="ORF">SAMN04488109_6717</name>
</gene>
<dbReference type="Proteomes" id="UP000184212">
    <property type="component" value="Unassembled WGS sequence"/>
</dbReference>
<dbReference type="EMBL" id="FQWQ01000006">
    <property type="protein sequence ID" value="SHI00723.1"/>
    <property type="molecule type" value="Genomic_DNA"/>
</dbReference>
<dbReference type="RefSeq" id="WP_073143261.1">
    <property type="nucleotide sequence ID" value="NZ_FQWQ01000006.1"/>
</dbReference>
<accession>A0A1M5XNB5</accession>
<evidence type="ECO:0000313" key="1">
    <source>
        <dbReference type="EMBL" id="SHI00723.1"/>
    </source>
</evidence>
<sequence length="101" mass="11264">MKVRLTTLSLSILFLWGSLFAYGESVGDTKPTQVKASKECVSSTLISLDDADEVKPLHFQDAVPFNALILVPTCGQIINNNFRSSLYKPIRAYIVFRALRN</sequence>
<protein>
    <submittedName>
        <fullName evidence="1">Uncharacterized protein</fullName>
    </submittedName>
</protein>
<proteinExistence type="predicted"/>
<organism evidence="1 2">
    <name type="scientific">Chryseolinea serpens</name>
    <dbReference type="NCBI Taxonomy" id="947013"/>
    <lineage>
        <taxon>Bacteria</taxon>
        <taxon>Pseudomonadati</taxon>
        <taxon>Bacteroidota</taxon>
        <taxon>Cytophagia</taxon>
        <taxon>Cytophagales</taxon>
        <taxon>Fulvivirgaceae</taxon>
        <taxon>Chryseolinea</taxon>
    </lineage>
</organism>
<dbReference type="AlphaFoldDB" id="A0A1M5XNB5"/>
<dbReference type="OrthoDB" id="9834001at2"/>
<evidence type="ECO:0000313" key="2">
    <source>
        <dbReference type="Proteomes" id="UP000184212"/>
    </source>
</evidence>
<dbReference type="STRING" id="947013.SAMN04488109_6717"/>
<keyword evidence="2" id="KW-1185">Reference proteome</keyword>
<name>A0A1M5XNB5_9BACT</name>
<reference evidence="1 2" key="1">
    <citation type="submission" date="2016-11" db="EMBL/GenBank/DDBJ databases">
        <authorList>
            <person name="Jaros S."/>
            <person name="Januszkiewicz K."/>
            <person name="Wedrychowicz H."/>
        </authorList>
    </citation>
    <scope>NUCLEOTIDE SEQUENCE [LARGE SCALE GENOMIC DNA]</scope>
    <source>
        <strain evidence="1 2">DSM 24574</strain>
    </source>
</reference>